<protein>
    <recommendedName>
        <fullName evidence="4">Transposase</fullName>
    </recommendedName>
</protein>
<dbReference type="AlphaFoldDB" id="A0A5E4Z276"/>
<keyword evidence="1" id="KW-0472">Membrane</keyword>
<name>A0A5E4Z276_9BURK</name>
<reference evidence="2 3" key="1">
    <citation type="submission" date="2019-08" db="EMBL/GenBank/DDBJ databases">
        <authorList>
            <person name="Peeters C."/>
        </authorList>
    </citation>
    <scope>NUCLEOTIDE SEQUENCE [LARGE SCALE GENOMIC DNA]</scope>
    <source>
        <strain evidence="2 3">LMG 31112</strain>
    </source>
</reference>
<evidence type="ECO:0000256" key="1">
    <source>
        <dbReference type="SAM" id="Phobius"/>
    </source>
</evidence>
<evidence type="ECO:0000313" key="2">
    <source>
        <dbReference type="EMBL" id="VVE55239.1"/>
    </source>
</evidence>
<proteinExistence type="predicted"/>
<evidence type="ECO:0000313" key="3">
    <source>
        <dbReference type="Proteomes" id="UP000343317"/>
    </source>
</evidence>
<keyword evidence="1" id="KW-1133">Transmembrane helix</keyword>
<organism evidence="2 3">
    <name type="scientific">Pandoraea horticolens</name>
    <dbReference type="NCBI Taxonomy" id="2508298"/>
    <lineage>
        <taxon>Bacteria</taxon>
        <taxon>Pseudomonadati</taxon>
        <taxon>Pseudomonadota</taxon>
        <taxon>Betaproteobacteria</taxon>
        <taxon>Burkholderiales</taxon>
        <taxon>Burkholderiaceae</taxon>
        <taxon>Pandoraea</taxon>
    </lineage>
</organism>
<accession>A0A5E4Z276</accession>
<dbReference type="Proteomes" id="UP000343317">
    <property type="component" value="Unassembled WGS sequence"/>
</dbReference>
<keyword evidence="1" id="KW-0812">Transmembrane</keyword>
<sequence length="94" mass="10251">METYVELDVSQKSTAVCAIDGDGNSVWRGTVASHPQAIDNIIRQQAPDVRRVAMETGPLSVWFYHGLLLKGAGHISNGVLFALLPLSASRFKNR</sequence>
<dbReference type="EMBL" id="CABPSM010000023">
    <property type="protein sequence ID" value="VVE55239.1"/>
    <property type="molecule type" value="Genomic_DNA"/>
</dbReference>
<evidence type="ECO:0008006" key="4">
    <source>
        <dbReference type="Google" id="ProtNLM"/>
    </source>
</evidence>
<feature type="transmembrane region" description="Helical" evidence="1">
    <location>
        <begin position="62"/>
        <end position="84"/>
    </location>
</feature>
<keyword evidence="3" id="KW-1185">Reference proteome</keyword>
<gene>
    <name evidence="2" type="ORF">PHO31112_04987</name>
</gene>